<name>A0ABR2DBX0_9ROSI</name>
<dbReference type="Pfam" id="PF10536">
    <property type="entry name" value="PMD"/>
    <property type="match status" value="1"/>
</dbReference>
<dbReference type="InterPro" id="IPR019557">
    <property type="entry name" value="AminoTfrase-like_pln_mobile"/>
</dbReference>
<sequence>MGNNHPHPDVIQRLKNVGFYHATFIRGYKLVPGLITALIEHWRPETHTFHMPCGECTITLEDVVMLIGVPVNGSPLVKETEDSAAKFCYDYLQKVPTDTDVRGSRIKLSWLQKEFQLGANNTPQDISCATRAYILQLIGDIDAG</sequence>
<comment type="caution">
    <text evidence="2">The sequence shown here is derived from an EMBL/GenBank/DDBJ whole genome shotgun (WGS) entry which is preliminary data.</text>
</comment>
<evidence type="ECO:0000313" key="2">
    <source>
        <dbReference type="EMBL" id="KAK8535198.1"/>
    </source>
</evidence>
<accession>A0ABR2DBX0</accession>
<protein>
    <recommendedName>
        <fullName evidence="1">Aminotransferase-like plant mobile domain-containing protein</fullName>
    </recommendedName>
</protein>
<organism evidence="2 3">
    <name type="scientific">Hibiscus sabdariffa</name>
    <name type="common">roselle</name>
    <dbReference type="NCBI Taxonomy" id="183260"/>
    <lineage>
        <taxon>Eukaryota</taxon>
        <taxon>Viridiplantae</taxon>
        <taxon>Streptophyta</taxon>
        <taxon>Embryophyta</taxon>
        <taxon>Tracheophyta</taxon>
        <taxon>Spermatophyta</taxon>
        <taxon>Magnoliopsida</taxon>
        <taxon>eudicotyledons</taxon>
        <taxon>Gunneridae</taxon>
        <taxon>Pentapetalae</taxon>
        <taxon>rosids</taxon>
        <taxon>malvids</taxon>
        <taxon>Malvales</taxon>
        <taxon>Malvaceae</taxon>
        <taxon>Malvoideae</taxon>
        <taxon>Hibiscus</taxon>
    </lineage>
</organism>
<dbReference type="PANTHER" id="PTHR46033:SF8">
    <property type="entry name" value="PROTEIN MAINTENANCE OF MERISTEMS-LIKE"/>
    <property type="match status" value="1"/>
</dbReference>
<dbReference type="PANTHER" id="PTHR46033">
    <property type="entry name" value="PROTEIN MAIN-LIKE 2"/>
    <property type="match status" value="1"/>
</dbReference>
<reference evidence="2 3" key="1">
    <citation type="journal article" date="2024" name="G3 (Bethesda)">
        <title>Genome assembly of Hibiscus sabdariffa L. provides insights into metabolisms of medicinal natural products.</title>
        <authorList>
            <person name="Kim T."/>
        </authorList>
    </citation>
    <scope>NUCLEOTIDE SEQUENCE [LARGE SCALE GENOMIC DNA]</scope>
    <source>
        <strain evidence="2">TK-2024</strain>
        <tissue evidence="2">Old leaves</tissue>
    </source>
</reference>
<keyword evidence="3" id="KW-1185">Reference proteome</keyword>
<dbReference type="Proteomes" id="UP001472677">
    <property type="component" value="Unassembled WGS sequence"/>
</dbReference>
<feature type="domain" description="Aminotransferase-like plant mobile" evidence="1">
    <location>
        <begin position="18"/>
        <end position="139"/>
    </location>
</feature>
<evidence type="ECO:0000313" key="3">
    <source>
        <dbReference type="Proteomes" id="UP001472677"/>
    </source>
</evidence>
<gene>
    <name evidence="2" type="ORF">V6N12_056727</name>
</gene>
<dbReference type="InterPro" id="IPR044824">
    <property type="entry name" value="MAIN-like"/>
</dbReference>
<proteinExistence type="predicted"/>
<dbReference type="EMBL" id="JBBPBM010000030">
    <property type="protein sequence ID" value="KAK8535198.1"/>
    <property type="molecule type" value="Genomic_DNA"/>
</dbReference>
<evidence type="ECO:0000259" key="1">
    <source>
        <dbReference type="Pfam" id="PF10536"/>
    </source>
</evidence>